<dbReference type="EMBL" id="WJQS01000011">
    <property type="protein sequence ID" value="MRI86312.1"/>
    <property type="molecule type" value="Genomic_DNA"/>
</dbReference>
<protein>
    <submittedName>
        <fullName evidence="2">Peptidoglycan-binding protein</fullName>
    </submittedName>
</protein>
<dbReference type="Proteomes" id="UP000430975">
    <property type="component" value="Unassembled WGS sequence"/>
</dbReference>
<accession>A0A6I2GKE0</accession>
<reference evidence="2 3" key="1">
    <citation type="submission" date="2019-11" db="EMBL/GenBank/DDBJ databases">
        <title>Characterisation of Fundicoccus ignavus gen. nov. sp. nov., a novel genus of the family Aerococcaceae isolated from bulk tank milk.</title>
        <authorList>
            <person name="Siebert A."/>
            <person name="Huptas C."/>
            <person name="Wenning M."/>
            <person name="Scherer S."/>
            <person name="Doll E.V."/>
        </authorList>
    </citation>
    <scope>NUCLEOTIDE SEQUENCE [LARGE SCALE GENOMIC DNA]</scope>
    <source>
        <strain evidence="2 3">WS4759</strain>
    </source>
</reference>
<gene>
    <name evidence="2" type="ORF">GIY09_10695</name>
</gene>
<feature type="signal peptide" evidence="1">
    <location>
        <begin position="1"/>
        <end position="18"/>
    </location>
</feature>
<comment type="caution">
    <text evidence="2">The sequence shown here is derived from an EMBL/GenBank/DDBJ whole genome shotgun (WGS) entry which is preliminary data.</text>
</comment>
<dbReference type="Gene3D" id="3.90.1010.20">
    <property type="match status" value="2"/>
</dbReference>
<sequence length="349" mass="35789">MKKIKLVGLGLVASLSLAAPAVLSGVSVFDYSPAIVQAQEDGTVLKVAYLAAHGDRSFTSVAVLVKGDVIVDAYLDEYQYSEGYEGVPNSDASFGEAFPEGLVLASKKVNSEAYSASMAEKAGSTVAYDENLAAIEDSVKGKTFEEVEALIGELDALGEDGNVSDVVSGATLADASGYVGAILEAAKTGMEFPAAATEAADLEIKQVLAAPHGDKSFALVNVVLDGDVIVAASLDEFQFVEGDQWTGVPNSDAAFGENYPEGSTLVSKLVDSEGYSAMMSEIAGSTVSYYDNLQAVVASAVGKTTEEISATIEELNGLGEDGNVADVVSGATLADAAGYLQAILDAAAN</sequence>
<dbReference type="AlphaFoldDB" id="A0A6I2GKE0"/>
<evidence type="ECO:0000313" key="3">
    <source>
        <dbReference type="Proteomes" id="UP000430975"/>
    </source>
</evidence>
<organism evidence="2 3">
    <name type="scientific">Fundicoccus ignavus</name>
    <dbReference type="NCBI Taxonomy" id="2664442"/>
    <lineage>
        <taxon>Bacteria</taxon>
        <taxon>Bacillati</taxon>
        <taxon>Bacillota</taxon>
        <taxon>Bacilli</taxon>
        <taxon>Lactobacillales</taxon>
        <taxon>Aerococcaceae</taxon>
        <taxon>Fundicoccus</taxon>
    </lineage>
</organism>
<name>A0A6I2GKE0_9LACT</name>
<feature type="chain" id="PRO_5038547735" evidence="1">
    <location>
        <begin position="19"/>
        <end position="349"/>
    </location>
</feature>
<dbReference type="RefSeq" id="WP_153863998.1">
    <property type="nucleotide sequence ID" value="NZ_WJQS01000011.1"/>
</dbReference>
<keyword evidence="1" id="KW-0732">Signal</keyword>
<evidence type="ECO:0000256" key="1">
    <source>
        <dbReference type="SAM" id="SignalP"/>
    </source>
</evidence>
<proteinExistence type="predicted"/>
<keyword evidence="3" id="KW-1185">Reference proteome</keyword>
<evidence type="ECO:0000313" key="2">
    <source>
        <dbReference type="EMBL" id="MRI86312.1"/>
    </source>
</evidence>